<keyword evidence="2" id="KW-1185">Reference proteome</keyword>
<gene>
    <name evidence="1" type="ORF">BDN72DRAFT_179166</name>
</gene>
<evidence type="ECO:0000313" key="1">
    <source>
        <dbReference type="EMBL" id="TFK65820.1"/>
    </source>
</evidence>
<name>A0ACD3AJH8_9AGAR</name>
<dbReference type="Proteomes" id="UP000308600">
    <property type="component" value="Unassembled WGS sequence"/>
</dbReference>
<proteinExistence type="predicted"/>
<accession>A0ACD3AJH8</accession>
<dbReference type="EMBL" id="ML208425">
    <property type="protein sequence ID" value="TFK65820.1"/>
    <property type="molecule type" value="Genomic_DNA"/>
</dbReference>
<reference evidence="1 2" key="1">
    <citation type="journal article" date="2019" name="Nat. Ecol. Evol.">
        <title>Megaphylogeny resolves global patterns of mushroom evolution.</title>
        <authorList>
            <person name="Varga T."/>
            <person name="Krizsan K."/>
            <person name="Foldi C."/>
            <person name="Dima B."/>
            <person name="Sanchez-Garcia M."/>
            <person name="Sanchez-Ramirez S."/>
            <person name="Szollosi G.J."/>
            <person name="Szarkandi J.G."/>
            <person name="Papp V."/>
            <person name="Albert L."/>
            <person name="Andreopoulos W."/>
            <person name="Angelini C."/>
            <person name="Antonin V."/>
            <person name="Barry K.W."/>
            <person name="Bougher N.L."/>
            <person name="Buchanan P."/>
            <person name="Buyck B."/>
            <person name="Bense V."/>
            <person name="Catcheside P."/>
            <person name="Chovatia M."/>
            <person name="Cooper J."/>
            <person name="Damon W."/>
            <person name="Desjardin D."/>
            <person name="Finy P."/>
            <person name="Geml J."/>
            <person name="Haridas S."/>
            <person name="Hughes K."/>
            <person name="Justo A."/>
            <person name="Karasinski D."/>
            <person name="Kautmanova I."/>
            <person name="Kiss B."/>
            <person name="Kocsube S."/>
            <person name="Kotiranta H."/>
            <person name="LaButti K.M."/>
            <person name="Lechner B.E."/>
            <person name="Liimatainen K."/>
            <person name="Lipzen A."/>
            <person name="Lukacs Z."/>
            <person name="Mihaltcheva S."/>
            <person name="Morgado L.N."/>
            <person name="Niskanen T."/>
            <person name="Noordeloos M.E."/>
            <person name="Ohm R.A."/>
            <person name="Ortiz-Santana B."/>
            <person name="Ovrebo C."/>
            <person name="Racz N."/>
            <person name="Riley R."/>
            <person name="Savchenko A."/>
            <person name="Shiryaev A."/>
            <person name="Soop K."/>
            <person name="Spirin V."/>
            <person name="Szebenyi C."/>
            <person name="Tomsovsky M."/>
            <person name="Tulloss R.E."/>
            <person name="Uehling J."/>
            <person name="Grigoriev I.V."/>
            <person name="Vagvolgyi C."/>
            <person name="Papp T."/>
            <person name="Martin F.M."/>
            <person name="Miettinen O."/>
            <person name="Hibbett D.S."/>
            <person name="Nagy L.G."/>
        </authorList>
    </citation>
    <scope>NUCLEOTIDE SEQUENCE [LARGE SCALE GENOMIC DNA]</scope>
    <source>
        <strain evidence="1 2">NL-1719</strain>
    </source>
</reference>
<evidence type="ECO:0000313" key="2">
    <source>
        <dbReference type="Proteomes" id="UP000308600"/>
    </source>
</evidence>
<sequence length="309" mass="34931">MGAVNDALSLGALLEGFERIQTGRYAIFAFYTLLFYDWILQLADEVELVHRSRWSMVKTLYLICRYYPLLAWPLFIWAWVFMFDRNTCIAVVRFLYIAAIPLLIFPQAIFVLRAVAFTGHNKIVMWIMIILYTSYVAGNVWVFGFETRANGTELYDTFHSIGKGLGCSRTYSDGRLSLRTGIMYTLGFVIDTFCIVIIGIHCIISRSVQCQLGKAFVLQGAYAFVGTSASNLLAMVFYLRPYPIFSAVSIPVVLLSSNILACRLILIIRRRASPTDSKVAEENSRMVREAFEQSTEPPPNPDPSQESAV</sequence>
<organism evidence="1 2">
    <name type="scientific">Pluteus cervinus</name>
    <dbReference type="NCBI Taxonomy" id="181527"/>
    <lineage>
        <taxon>Eukaryota</taxon>
        <taxon>Fungi</taxon>
        <taxon>Dikarya</taxon>
        <taxon>Basidiomycota</taxon>
        <taxon>Agaricomycotina</taxon>
        <taxon>Agaricomycetes</taxon>
        <taxon>Agaricomycetidae</taxon>
        <taxon>Agaricales</taxon>
        <taxon>Pluteineae</taxon>
        <taxon>Pluteaceae</taxon>
        <taxon>Pluteus</taxon>
    </lineage>
</organism>
<protein>
    <submittedName>
        <fullName evidence="1">Uncharacterized protein</fullName>
    </submittedName>
</protein>